<dbReference type="AlphaFoldDB" id="A0A1I2Q725"/>
<dbReference type="RefSeq" id="WP_092469449.1">
    <property type="nucleotide sequence ID" value="NZ_FOOX01000003.1"/>
</dbReference>
<accession>A0A1I2Q725</accession>
<reference evidence="3" key="1">
    <citation type="submission" date="2016-10" db="EMBL/GenBank/DDBJ databases">
        <authorList>
            <person name="Varghese N."/>
            <person name="Submissions S."/>
        </authorList>
    </citation>
    <scope>NUCLEOTIDE SEQUENCE [LARGE SCALE GENOMIC DNA]</scope>
    <source>
        <strain evidence="3">DSM 17038</strain>
    </source>
</reference>
<organism evidence="2 3">
    <name type="scientific">Desulfotruncus arcticus DSM 17038</name>
    <dbReference type="NCBI Taxonomy" id="1121424"/>
    <lineage>
        <taxon>Bacteria</taxon>
        <taxon>Bacillati</taxon>
        <taxon>Bacillota</taxon>
        <taxon>Clostridia</taxon>
        <taxon>Eubacteriales</taxon>
        <taxon>Desulfallaceae</taxon>
        <taxon>Desulfotruncus</taxon>
    </lineage>
</organism>
<dbReference type="EMBL" id="FOOX01000003">
    <property type="protein sequence ID" value="SFG23453.1"/>
    <property type="molecule type" value="Genomic_DNA"/>
</dbReference>
<evidence type="ECO:0000256" key="1">
    <source>
        <dbReference type="SAM" id="Phobius"/>
    </source>
</evidence>
<name>A0A1I2Q725_9FIRM</name>
<sequence>MTEKGKGISQPVRITMAMVLWALILWFLSLGNPALAQLARAVFIIFVIPTGLVEWFKYKGIIGDKRSGLIKVLGMAGAAVLWYFEYR</sequence>
<keyword evidence="1" id="KW-0472">Membrane</keyword>
<protein>
    <recommendedName>
        <fullName evidence="4">EamA domain-containing protein</fullName>
    </recommendedName>
</protein>
<keyword evidence="3" id="KW-1185">Reference proteome</keyword>
<dbReference type="OrthoDB" id="1808340at2"/>
<feature type="transmembrane region" description="Helical" evidence="1">
    <location>
        <begin position="12"/>
        <end position="29"/>
    </location>
</feature>
<feature type="transmembrane region" description="Helical" evidence="1">
    <location>
        <begin position="35"/>
        <end position="56"/>
    </location>
</feature>
<keyword evidence="1" id="KW-0812">Transmembrane</keyword>
<evidence type="ECO:0000313" key="3">
    <source>
        <dbReference type="Proteomes" id="UP000199337"/>
    </source>
</evidence>
<evidence type="ECO:0008006" key="4">
    <source>
        <dbReference type="Google" id="ProtNLM"/>
    </source>
</evidence>
<gene>
    <name evidence="2" type="ORF">SAMN05660649_01072</name>
</gene>
<keyword evidence="1" id="KW-1133">Transmembrane helix</keyword>
<dbReference type="Proteomes" id="UP000199337">
    <property type="component" value="Unassembled WGS sequence"/>
</dbReference>
<evidence type="ECO:0000313" key="2">
    <source>
        <dbReference type="EMBL" id="SFG23453.1"/>
    </source>
</evidence>
<feature type="transmembrane region" description="Helical" evidence="1">
    <location>
        <begin position="68"/>
        <end position="84"/>
    </location>
</feature>
<proteinExistence type="predicted"/>